<keyword evidence="2" id="KW-0804">Transcription</keyword>
<dbReference type="InterPro" id="IPR011075">
    <property type="entry name" value="TetR_C"/>
</dbReference>
<proteinExistence type="predicted"/>
<evidence type="ECO:0000256" key="1">
    <source>
        <dbReference type="ARBA" id="ARBA00023015"/>
    </source>
</evidence>
<dbReference type="Proteomes" id="UP000238034">
    <property type="component" value="Unassembled WGS sequence"/>
</dbReference>
<dbReference type="Gene3D" id="1.10.357.10">
    <property type="entry name" value="Tetracycline Repressor, domain 2"/>
    <property type="match status" value="1"/>
</dbReference>
<protein>
    <submittedName>
        <fullName evidence="4">TetR family transcriptional regulator</fullName>
    </submittedName>
</protein>
<keyword evidence="5" id="KW-1185">Reference proteome</keyword>
<sequence length="68" mass="7723">MKKCPLITKRLKKLLRRVLVAWQTEIESALSLAQDEGQIAKEHDPKQISQYVIANYGGVRYLGKVLGK</sequence>
<keyword evidence="1" id="KW-0805">Transcription regulation</keyword>
<accession>A0A2T0U4K5</accession>
<evidence type="ECO:0000256" key="2">
    <source>
        <dbReference type="ARBA" id="ARBA00023163"/>
    </source>
</evidence>
<dbReference type="Pfam" id="PF16925">
    <property type="entry name" value="TetR_C_13"/>
    <property type="match status" value="1"/>
</dbReference>
<dbReference type="InterPro" id="IPR036271">
    <property type="entry name" value="Tet_transcr_reg_TetR-rel_C_sf"/>
</dbReference>
<dbReference type="AlphaFoldDB" id="A0A2T0U4K5"/>
<comment type="caution">
    <text evidence="4">The sequence shown here is derived from an EMBL/GenBank/DDBJ whole genome shotgun (WGS) entry which is preliminary data.</text>
</comment>
<gene>
    <name evidence="4" type="ORF">B0I27_105237</name>
</gene>
<reference evidence="4 5" key="1">
    <citation type="submission" date="2018-03" db="EMBL/GenBank/DDBJ databases">
        <title>Genomic Encyclopedia of Type Strains, Phase III (KMG-III): the genomes of soil and plant-associated and newly described type strains.</title>
        <authorList>
            <person name="Whitman W."/>
        </authorList>
    </citation>
    <scope>NUCLEOTIDE SEQUENCE [LARGE SCALE GENOMIC DNA]</scope>
    <source>
        <strain evidence="4 5">CGMCC 1.9313</strain>
    </source>
</reference>
<feature type="domain" description="Tetracyclin repressor-like C-terminal" evidence="3">
    <location>
        <begin position="10"/>
        <end position="66"/>
    </location>
</feature>
<evidence type="ECO:0000259" key="3">
    <source>
        <dbReference type="Pfam" id="PF16925"/>
    </source>
</evidence>
<name>A0A2T0U4K5_9SPHI</name>
<organism evidence="4 5">
    <name type="scientific">Arcticibacter pallidicorallinus</name>
    <dbReference type="NCBI Taxonomy" id="1259464"/>
    <lineage>
        <taxon>Bacteria</taxon>
        <taxon>Pseudomonadati</taxon>
        <taxon>Bacteroidota</taxon>
        <taxon>Sphingobacteriia</taxon>
        <taxon>Sphingobacteriales</taxon>
        <taxon>Sphingobacteriaceae</taxon>
        <taxon>Arcticibacter</taxon>
    </lineage>
</organism>
<dbReference type="SUPFAM" id="SSF48498">
    <property type="entry name" value="Tetracyclin repressor-like, C-terminal domain"/>
    <property type="match status" value="1"/>
</dbReference>
<dbReference type="EMBL" id="PVTH01000005">
    <property type="protein sequence ID" value="PRY52768.1"/>
    <property type="molecule type" value="Genomic_DNA"/>
</dbReference>
<evidence type="ECO:0000313" key="5">
    <source>
        <dbReference type="Proteomes" id="UP000238034"/>
    </source>
</evidence>
<evidence type="ECO:0000313" key="4">
    <source>
        <dbReference type="EMBL" id="PRY52768.1"/>
    </source>
</evidence>